<feature type="domain" description="Nudix hydrolase" evidence="4">
    <location>
        <begin position="204"/>
        <end position="336"/>
    </location>
</feature>
<dbReference type="Pfam" id="PF00293">
    <property type="entry name" value="NUDIX"/>
    <property type="match status" value="1"/>
</dbReference>
<reference evidence="5" key="1">
    <citation type="submission" date="2013-07" db="EMBL/GenBank/DDBJ databases">
        <title>The genome of Eucalyptus grandis.</title>
        <authorList>
            <person name="Schmutz J."/>
            <person name="Hayes R."/>
            <person name="Myburg A."/>
            <person name="Tuskan G."/>
            <person name="Grattapaglia D."/>
            <person name="Rokhsar D.S."/>
        </authorList>
    </citation>
    <scope>NUCLEOTIDE SEQUENCE</scope>
    <source>
        <tissue evidence="5">Leaf extractions</tissue>
    </source>
</reference>
<dbReference type="InterPro" id="IPR040618">
    <property type="entry name" value="Pre-Nudix"/>
</dbReference>
<dbReference type="Gene3D" id="3.40.630.30">
    <property type="match status" value="1"/>
</dbReference>
<dbReference type="Pfam" id="PF18290">
    <property type="entry name" value="Nudix_hydro"/>
    <property type="match status" value="1"/>
</dbReference>
<dbReference type="GO" id="GO:0047631">
    <property type="term" value="F:ADP-ribose diphosphatase activity"/>
    <property type="evidence" value="ECO:0000318"/>
    <property type="project" value="GO_Central"/>
</dbReference>
<dbReference type="OMA" id="MDEPMDA"/>
<dbReference type="FunCoup" id="A0A059AWU3">
    <property type="interactions" value="354"/>
</dbReference>
<dbReference type="CDD" id="cd04670">
    <property type="entry name" value="NUDIX_ASFGF2_Nudt6"/>
    <property type="match status" value="1"/>
</dbReference>
<evidence type="ECO:0000256" key="1">
    <source>
        <dbReference type="ARBA" id="ARBA00005582"/>
    </source>
</evidence>
<sequence length="377" mass="41646">MGFSLRGMMRPSVLVEISGGSTLVVLRSKSARLSLRPSLSLSLSSYTAAAAAAGRGSGEVRWTVIGGWTAPATGQGLAPRVPFPIRFKSVSASSALRQGMTEHNDSGIEQIQLLDGFQDSYGGVTVEMKEHMDADVFAPLLRASISSWKQRGKQGVWIKLPIEYSHLVDIIVQEGFRYHHAEPNYLMLVRWLAETLDTLPMNASHRVGVGAFVLNDKREVLVVQEHSGWFQGKGVWKLPTGVVNEGEDICDAVVREVKEETGVDTKFVEVLCFRQSHKSFFTKSDLLFLCVLQPESSAIDKQNVEIEAAQWMPIEEYAKQPFVVNNKQFNFMANICLVKANHGYPGLSARATTSGGGKRNYIYCNKPEVVENFASLM</sequence>
<accession>A0A059AWU3</accession>
<comment type="similarity">
    <text evidence="1">Belongs to the Nudix hydrolase family.</text>
</comment>
<dbReference type="InParanoid" id="A0A059AWU3"/>
<dbReference type="GO" id="GO:0046872">
    <property type="term" value="F:metal ion binding"/>
    <property type="evidence" value="ECO:0007669"/>
    <property type="project" value="UniProtKB-KW"/>
</dbReference>
<gene>
    <name evidence="5" type="ORF">EUGRSUZ_H00854</name>
</gene>
<dbReference type="InterPro" id="IPR020084">
    <property type="entry name" value="NUDIX_hydrolase_CS"/>
</dbReference>
<dbReference type="PANTHER" id="PTHR13994:SF26">
    <property type="entry name" value="NUDIX HYDROLASE 5-RELATED"/>
    <property type="match status" value="1"/>
</dbReference>
<dbReference type="FunFam" id="3.40.630.30:FF:000016">
    <property type="entry name" value="nudix hydrolase 2"/>
    <property type="match status" value="1"/>
</dbReference>
<evidence type="ECO:0000313" key="5">
    <source>
        <dbReference type="EMBL" id="KCW58131.1"/>
    </source>
</evidence>
<dbReference type="eggNOG" id="KOG0648">
    <property type="taxonomic scope" value="Eukaryota"/>
</dbReference>
<evidence type="ECO:0000259" key="4">
    <source>
        <dbReference type="PROSITE" id="PS51462"/>
    </source>
</evidence>
<dbReference type="Gene3D" id="3.90.79.10">
    <property type="entry name" value="Nucleoside Triphosphate Pyrophosphohydrolase"/>
    <property type="match status" value="1"/>
</dbReference>
<evidence type="ECO:0000256" key="2">
    <source>
        <dbReference type="ARBA" id="ARBA00022723"/>
    </source>
</evidence>
<keyword evidence="2" id="KW-0479">Metal-binding</keyword>
<dbReference type="PROSITE" id="PS51462">
    <property type="entry name" value="NUDIX"/>
    <property type="match status" value="1"/>
</dbReference>
<dbReference type="InterPro" id="IPR000086">
    <property type="entry name" value="NUDIX_hydrolase_dom"/>
</dbReference>
<dbReference type="PANTHER" id="PTHR13994">
    <property type="entry name" value="NUDIX HYDROLASE RELATED"/>
    <property type="match status" value="1"/>
</dbReference>
<organism evidence="5">
    <name type="scientific">Eucalyptus grandis</name>
    <name type="common">Flooded gum</name>
    <dbReference type="NCBI Taxonomy" id="71139"/>
    <lineage>
        <taxon>Eukaryota</taxon>
        <taxon>Viridiplantae</taxon>
        <taxon>Streptophyta</taxon>
        <taxon>Embryophyta</taxon>
        <taxon>Tracheophyta</taxon>
        <taxon>Spermatophyta</taxon>
        <taxon>Magnoliopsida</taxon>
        <taxon>eudicotyledons</taxon>
        <taxon>Gunneridae</taxon>
        <taxon>Pentapetalae</taxon>
        <taxon>rosids</taxon>
        <taxon>malvids</taxon>
        <taxon>Myrtales</taxon>
        <taxon>Myrtaceae</taxon>
        <taxon>Myrtoideae</taxon>
        <taxon>Eucalypteae</taxon>
        <taxon>Eucalyptus</taxon>
    </lineage>
</organism>
<dbReference type="InterPro" id="IPR003293">
    <property type="entry name" value="Nudix_hydrolase6-like"/>
</dbReference>
<keyword evidence="3" id="KW-0378">Hydrolase</keyword>
<name>A0A059AWU3_EUCGR</name>
<dbReference type="Gramene" id="KCW58131">
    <property type="protein sequence ID" value="KCW58131"/>
    <property type="gene ID" value="EUGRSUZ_H00854"/>
</dbReference>
<dbReference type="EMBL" id="KK198760">
    <property type="protein sequence ID" value="KCW58131.1"/>
    <property type="molecule type" value="Genomic_DNA"/>
</dbReference>
<evidence type="ECO:0000256" key="3">
    <source>
        <dbReference type="ARBA" id="ARBA00022801"/>
    </source>
</evidence>
<dbReference type="GO" id="GO:0051287">
    <property type="term" value="F:NAD binding"/>
    <property type="evidence" value="ECO:0000318"/>
    <property type="project" value="GO_Central"/>
</dbReference>
<proteinExistence type="inferred from homology"/>
<dbReference type="FunFam" id="3.90.79.10:FF:000015">
    <property type="entry name" value="Nudix hydrolase 8"/>
    <property type="match status" value="1"/>
</dbReference>
<dbReference type="InterPro" id="IPR015797">
    <property type="entry name" value="NUDIX_hydrolase-like_dom_sf"/>
</dbReference>
<protein>
    <recommendedName>
        <fullName evidence="4">Nudix hydrolase domain-containing protein</fullName>
    </recommendedName>
</protein>
<dbReference type="GO" id="GO:0035529">
    <property type="term" value="F:NADH pyrophosphatase activity"/>
    <property type="evidence" value="ECO:0000318"/>
    <property type="project" value="GO_Central"/>
</dbReference>
<dbReference type="AlphaFoldDB" id="A0A059AWU3"/>
<dbReference type="SUPFAM" id="SSF55811">
    <property type="entry name" value="Nudix"/>
    <property type="match status" value="1"/>
</dbReference>
<dbReference type="PROSITE" id="PS00893">
    <property type="entry name" value="NUDIX_BOX"/>
    <property type="match status" value="1"/>
</dbReference>
<dbReference type="PRINTS" id="PR01356">
    <property type="entry name" value="GFGPROTEIN"/>
</dbReference>